<proteinExistence type="predicted"/>
<evidence type="ECO:0000313" key="1">
    <source>
        <dbReference type="EMBL" id="KAG1784416.1"/>
    </source>
</evidence>
<dbReference type="Proteomes" id="UP000719766">
    <property type="component" value="Unassembled WGS sequence"/>
</dbReference>
<dbReference type="RefSeq" id="XP_041153295.1">
    <property type="nucleotide sequence ID" value="XM_041300869.1"/>
</dbReference>
<dbReference type="AlphaFoldDB" id="A0A9P7A8S5"/>
<name>A0A9P7A8S5_9AGAM</name>
<accession>A0A9P7A8S5</accession>
<dbReference type="EMBL" id="JABBWE010000148">
    <property type="protein sequence ID" value="KAG1784416.1"/>
    <property type="molecule type" value="Genomic_DNA"/>
</dbReference>
<keyword evidence="4" id="KW-1185">Reference proteome</keyword>
<dbReference type="GeneID" id="64594633"/>
<evidence type="ECO:0000313" key="4">
    <source>
        <dbReference type="Proteomes" id="UP000719766"/>
    </source>
</evidence>
<organism evidence="1 4">
    <name type="scientific">Suillus plorans</name>
    <dbReference type="NCBI Taxonomy" id="116603"/>
    <lineage>
        <taxon>Eukaryota</taxon>
        <taxon>Fungi</taxon>
        <taxon>Dikarya</taxon>
        <taxon>Basidiomycota</taxon>
        <taxon>Agaricomycotina</taxon>
        <taxon>Agaricomycetes</taxon>
        <taxon>Agaricomycetidae</taxon>
        <taxon>Boletales</taxon>
        <taxon>Suillineae</taxon>
        <taxon>Suillaceae</taxon>
        <taxon>Suillus</taxon>
    </lineage>
</organism>
<evidence type="ECO:0000313" key="3">
    <source>
        <dbReference type="EMBL" id="KAG1785812.1"/>
    </source>
</evidence>
<dbReference type="OrthoDB" id="2607155at2759"/>
<sequence>MYKTAEERHEARLKSKKDSYARHRLQEQVKSRTRWRRRRGAAAGTQELLQRLDSLWLTLGYRDRTLQHKFLESHGMSIVSEVDREGWDSVKPGCEAGLAEVKDVVKQAYDLHTEARDIDGPLTDQLRDGIASVVDAVDVHVRAWEELLSMMEHGVDTYFDALRYGSLVWQIKNTKFSTASNDISASPTHMQAAPSPTHMQTAPAHHISQKLKTYFGSSSLTSCTRLAPTKLRYRFSHGHTILLANQVQKAKCMVLSDVAR</sequence>
<comment type="caution">
    <text evidence="1">The sequence shown here is derived from an EMBL/GenBank/DDBJ whole genome shotgun (WGS) entry which is preliminary data.</text>
</comment>
<protein>
    <submittedName>
        <fullName evidence="1">Uncharacterized protein</fullName>
    </submittedName>
</protein>
<evidence type="ECO:0000313" key="2">
    <source>
        <dbReference type="EMBL" id="KAG1784881.1"/>
    </source>
</evidence>
<dbReference type="EMBL" id="JABBWE010000126">
    <property type="protein sequence ID" value="KAG1784881.1"/>
    <property type="molecule type" value="Genomic_DNA"/>
</dbReference>
<gene>
    <name evidence="3" type="ORF">HD556DRAFT_1313983</name>
    <name evidence="1" type="ORF">HD556DRAFT_1315089</name>
    <name evidence="2" type="ORF">HD556DRAFT_1461277</name>
</gene>
<reference evidence="1" key="1">
    <citation type="journal article" date="2020" name="New Phytol.">
        <title>Comparative genomics reveals dynamic genome evolution in host specialist ectomycorrhizal fungi.</title>
        <authorList>
            <person name="Lofgren L.A."/>
            <person name="Nguyen N.H."/>
            <person name="Vilgalys R."/>
            <person name="Ruytinx J."/>
            <person name="Liao H.L."/>
            <person name="Branco S."/>
            <person name="Kuo A."/>
            <person name="LaButti K."/>
            <person name="Lipzen A."/>
            <person name="Andreopoulos W."/>
            <person name="Pangilinan J."/>
            <person name="Riley R."/>
            <person name="Hundley H."/>
            <person name="Na H."/>
            <person name="Barry K."/>
            <person name="Grigoriev I.V."/>
            <person name="Stajich J.E."/>
            <person name="Kennedy P.G."/>
        </authorList>
    </citation>
    <scope>NUCLEOTIDE SEQUENCE</scope>
    <source>
        <strain evidence="1">S12</strain>
    </source>
</reference>
<dbReference type="EMBL" id="JABBWE010000103">
    <property type="protein sequence ID" value="KAG1785812.1"/>
    <property type="molecule type" value="Genomic_DNA"/>
</dbReference>